<dbReference type="Proteomes" id="UP000681027">
    <property type="component" value="Unassembled WGS sequence"/>
</dbReference>
<name>A0ABS5NX95_9BACI</name>
<accession>A0ABS5NX95</accession>
<keyword evidence="2" id="KW-1185">Reference proteome</keyword>
<dbReference type="EMBL" id="JAGYPM010000003">
    <property type="protein sequence ID" value="MBS4191778.1"/>
    <property type="molecule type" value="Genomic_DNA"/>
</dbReference>
<sequence length="59" mass="6944">MLNNQSKVVIPLRILEQEKHLSNCDFFKLVEEYLRKYQNYMLVRIEDGLAVCERGGQNG</sequence>
<reference evidence="1 2" key="1">
    <citation type="submission" date="2021-05" db="EMBL/GenBank/DDBJ databases">
        <title>Novel Bacillus species.</title>
        <authorList>
            <person name="Liu G."/>
        </authorList>
    </citation>
    <scope>NUCLEOTIDE SEQUENCE [LARGE SCALE GENOMIC DNA]</scope>
    <source>
        <strain evidence="1 2">FJAT-49705</strain>
    </source>
</reference>
<dbReference type="RefSeq" id="WP_213103186.1">
    <property type="nucleotide sequence ID" value="NZ_JAGYPM010000003.1"/>
</dbReference>
<proteinExistence type="predicted"/>
<protein>
    <submittedName>
        <fullName evidence="1">Uncharacterized protein</fullName>
    </submittedName>
</protein>
<organism evidence="1 2">
    <name type="scientific">Cytobacillus citreus</name>
    <dbReference type="NCBI Taxonomy" id="2833586"/>
    <lineage>
        <taxon>Bacteria</taxon>
        <taxon>Bacillati</taxon>
        <taxon>Bacillota</taxon>
        <taxon>Bacilli</taxon>
        <taxon>Bacillales</taxon>
        <taxon>Bacillaceae</taxon>
        <taxon>Cytobacillus</taxon>
    </lineage>
</organism>
<evidence type="ECO:0000313" key="1">
    <source>
        <dbReference type="EMBL" id="MBS4191778.1"/>
    </source>
</evidence>
<gene>
    <name evidence="1" type="ORF">KHA94_16430</name>
</gene>
<evidence type="ECO:0000313" key="2">
    <source>
        <dbReference type="Proteomes" id="UP000681027"/>
    </source>
</evidence>
<comment type="caution">
    <text evidence="1">The sequence shown here is derived from an EMBL/GenBank/DDBJ whole genome shotgun (WGS) entry which is preliminary data.</text>
</comment>